<proteinExistence type="predicted"/>
<feature type="compositionally biased region" description="Low complexity" evidence="1">
    <location>
        <begin position="687"/>
        <end position="703"/>
    </location>
</feature>
<feature type="compositionally biased region" description="Low complexity" evidence="1">
    <location>
        <begin position="726"/>
        <end position="755"/>
    </location>
</feature>
<dbReference type="Proteomes" id="UP000238348">
    <property type="component" value="Chromosome"/>
</dbReference>
<dbReference type="AntiFam" id="ANF00203">
    <property type="entry name" value="Shadow ORF (opposite algB)"/>
</dbReference>
<evidence type="ECO:0000313" key="2">
    <source>
        <dbReference type="EMBL" id="AUX48415.1"/>
    </source>
</evidence>
<dbReference type="AntiFam" id="ANF00077">
    <property type="entry name" value="Shadow ORF (opposite AtoC)"/>
</dbReference>
<organism evidence="2 3">
    <name type="scientific">Sorangium cellulosum</name>
    <name type="common">Polyangium cellulosum</name>
    <dbReference type="NCBI Taxonomy" id="56"/>
    <lineage>
        <taxon>Bacteria</taxon>
        <taxon>Pseudomonadati</taxon>
        <taxon>Myxococcota</taxon>
        <taxon>Polyangia</taxon>
        <taxon>Polyangiales</taxon>
        <taxon>Polyangiaceae</taxon>
        <taxon>Sorangium</taxon>
    </lineage>
</organism>
<name>A0A2L0FA07_SORCE</name>
<reference evidence="2 3" key="1">
    <citation type="submission" date="2015-09" db="EMBL/GenBank/DDBJ databases">
        <title>Sorangium comparison.</title>
        <authorList>
            <person name="Zaburannyi N."/>
            <person name="Bunk B."/>
            <person name="Overmann J."/>
            <person name="Mueller R."/>
        </authorList>
    </citation>
    <scope>NUCLEOTIDE SEQUENCE [LARGE SCALE GENOMIC DNA]</scope>
    <source>
        <strain evidence="2 3">So ce26</strain>
    </source>
</reference>
<dbReference type="AlphaFoldDB" id="A0A2L0FA07"/>
<dbReference type="EMBL" id="CP012673">
    <property type="protein sequence ID" value="AUX48415.1"/>
    <property type="molecule type" value="Genomic_DNA"/>
</dbReference>
<sequence length="795" mass="81990">MMDPVRELKVRAELLHKRVASNDAAALQRLRALPELGRADEAALAAAAPGIRRKHCLAVVARECGFSSWERAPRPRGRARRARARDVALRRGRRRAAPLVRDPRRGARPRRVAAGGAAQLPAHVQTSLLRRRPHVRRVARARPRRPGLAGDWMGLGAARRPDRATPALREAARRDAGIGRSASGPRRTASLLEAGGREAVLAEEVVEVRPVAAGELRGGADVAAGAAEHLDEVGALEEIARRLERGELRAGVAEDDRHGLARGVGGRGGLGLLGRGGARPAVQLAGGRDEQGAELLRLQARAAREQDGAFHDVRELPDVAGPGVREQHAQRLGGELGAGEAVAGRGAGEEDLAEEGDVLHALAERGHDDGHDVEAIEEILAEAAVADLGAEVAVGRGDDADVDVFLVQGADAGDAPLLEHAEELHLDGGGSVADLVEEEGAAVRGGEQARLVARGAGEGAAHVAEQLALQELGRQGAAVDGDEGPAAPLGEVVERARRQLLAGAGLAEQEDGGVGGRDAGDDLADGGDAVARAEQAQLVALGADDAAEAGDLAAQPAALDGVLDLLEQVEVVEGLREEAVGAAPHRLDGGLDRAVGREDDDGHVRGALLHLAEHVEPVAVVEAEVDDHGVHGLAGEGGDAAAAGQLRGDPVAVVLEAEGEQLAEVRLVVDDDHMGLPGGAHERAAAGCSAAGASSEARSVESGTQRRKVAPLARSPPPRAAPPSPAEAAAPSAEPRASARAACSSSSRSPPWARAILRERARPRPMPTRLGEFATGCVLNSSKRDCRISAGTPGP</sequence>
<accession>A0A2L0FA07</accession>
<protein>
    <submittedName>
        <fullName evidence="2">Uncharacterized protein</fullName>
    </submittedName>
</protein>
<feature type="region of interest" description="Disordered" evidence="1">
    <location>
        <begin position="687"/>
        <end position="771"/>
    </location>
</feature>
<feature type="compositionally biased region" description="Pro residues" evidence="1">
    <location>
        <begin position="714"/>
        <end position="725"/>
    </location>
</feature>
<evidence type="ECO:0000313" key="3">
    <source>
        <dbReference type="Proteomes" id="UP000238348"/>
    </source>
</evidence>
<feature type="region of interest" description="Disordered" evidence="1">
    <location>
        <begin position="150"/>
        <end position="185"/>
    </location>
</feature>
<gene>
    <name evidence="2" type="ORF">SOCE26_099490</name>
</gene>
<evidence type="ECO:0000256" key="1">
    <source>
        <dbReference type="SAM" id="MobiDB-lite"/>
    </source>
</evidence>